<organism evidence="3 4">
    <name type="scientific">Sciurus carolinensis</name>
    <name type="common">Eastern gray squirrel</name>
    <dbReference type="NCBI Taxonomy" id="30640"/>
    <lineage>
        <taxon>Eukaryota</taxon>
        <taxon>Metazoa</taxon>
        <taxon>Chordata</taxon>
        <taxon>Craniata</taxon>
        <taxon>Vertebrata</taxon>
        <taxon>Euteleostomi</taxon>
        <taxon>Mammalia</taxon>
        <taxon>Eutheria</taxon>
        <taxon>Euarchontoglires</taxon>
        <taxon>Glires</taxon>
        <taxon>Rodentia</taxon>
        <taxon>Sciuromorpha</taxon>
        <taxon>Sciuridae</taxon>
        <taxon>Sciurinae</taxon>
        <taxon>Sciurini</taxon>
        <taxon>Sciurus</taxon>
    </lineage>
</organism>
<keyword evidence="4" id="KW-1185">Reference proteome</keyword>
<gene>
    <name evidence="3" type="ORF">SUZIE_153055</name>
</gene>
<dbReference type="PANTHER" id="PTHR13681:SF24">
    <property type="entry name" value="TUDOR DOMAIN-CONTAINING PROTEIN 3"/>
    <property type="match status" value="1"/>
</dbReference>
<comment type="caution">
    <text evidence="3">The sequence shown here is derived from an EMBL/GenBank/DDBJ whole genome shotgun (WGS) entry which is preliminary data.</text>
</comment>
<reference evidence="3" key="1">
    <citation type="submission" date="2020-03" db="EMBL/GenBank/DDBJ databases">
        <title>Studies in the Genomics of Life Span.</title>
        <authorList>
            <person name="Glass D."/>
        </authorList>
    </citation>
    <scope>NUCLEOTIDE SEQUENCE</scope>
    <source>
        <strain evidence="3">SUZIE</strain>
        <tissue evidence="3">Muscle</tissue>
    </source>
</reference>
<protein>
    <submittedName>
        <fullName evidence="3">Tudor domain-containing protein 3</fullName>
    </submittedName>
</protein>
<dbReference type="SMART" id="SM01161">
    <property type="entry name" value="DUF1767"/>
    <property type="match status" value="1"/>
</dbReference>
<dbReference type="AlphaFoldDB" id="A0AA41MWM3"/>
<sequence>MAEVPSAALSQAGWYLSDEGIEACISSPDKVNINDIILIALNTDLRTIGKKFLPGDINGGKVEKLKGPCVLQIQKICVSHVQVHSRELDRRKTLQVIMPVKPTNDNDEFEKQRTSAIAEVAKSKETKIFGGGGVSARSNLNMSAVGTEQKLKPSILLV</sequence>
<comment type="subcellular location">
    <subcellularLocation>
        <location evidence="1">Nucleus</location>
    </subcellularLocation>
</comment>
<dbReference type="GO" id="GO:0005634">
    <property type="term" value="C:nucleus"/>
    <property type="evidence" value="ECO:0007669"/>
    <property type="project" value="UniProtKB-SubCell"/>
</dbReference>
<dbReference type="EMBL" id="JAATJV010362700">
    <property type="protein sequence ID" value="MBZ3879461.1"/>
    <property type="molecule type" value="Genomic_DNA"/>
</dbReference>
<evidence type="ECO:0000256" key="2">
    <source>
        <dbReference type="ARBA" id="ARBA00023242"/>
    </source>
</evidence>
<evidence type="ECO:0000313" key="4">
    <source>
        <dbReference type="Proteomes" id="UP001166674"/>
    </source>
</evidence>
<dbReference type="Proteomes" id="UP001166674">
    <property type="component" value="Unassembled WGS sequence"/>
</dbReference>
<keyword evidence="2" id="KW-0539">Nucleus</keyword>
<name>A0AA41MWM3_SCICA</name>
<evidence type="ECO:0000313" key="3">
    <source>
        <dbReference type="EMBL" id="MBZ3879461.1"/>
    </source>
</evidence>
<accession>A0AA41MWM3</accession>
<evidence type="ECO:0000256" key="1">
    <source>
        <dbReference type="ARBA" id="ARBA00004123"/>
    </source>
</evidence>
<dbReference type="PANTHER" id="PTHR13681">
    <property type="entry name" value="SURVIVAL OF MOTOR NEURON-RELATED-SPLICING FACTOR 30-RELATED"/>
    <property type="match status" value="1"/>
</dbReference>
<proteinExistence type="predicted"/>